<name>A0ABP1QZY6_9HEXA</name>
<evidence type="ECO:0000256" key="10">
    <source>
        <dbReference type="ARBA" id="ARBA00023201"/>
    </source>
</evidence>
<keyword evidence="11 12" id="KW-0407">Ion channel</keyword>
<evidence type="ECO:0000256" key="12">
    <source>
        <dbReference type="RuleBase" id="RU000679"/>
    </source>
</evidence>
<evidence type="ECO:0000256" key="7">
    <source>
        <dbReference type="ARBA" id="ARBA00023053"/>
    </source>
</evidence>
<evidence type="ECO:0000313" key="14">
    <source>
        <dbReference type="EMBL" id="CAL8111371.1"/>
    </source>
</evidence>
<dbReference type="EMBL" id="CAXLJM020000046">
    <property type="protein sequence ID" value="CAL8111371.1"/>
    <property type="molecule type" value="Genomic_DNA"/>
</dbReference>
<gene>
    <name evidence="14" type="ORF">ODALV1_LOCUS14975</name>
</gene>
<keyword evidence="5 12" id="KW-0812">Transmembrane</keyword>
<keyword evidence="4 12" id="KW-0894">Sodium channel</keyword>
<comment type="similarity">
    <text evidence="2 12">Belongs to the amiloride-sensitive sodium channel (TC 1.A.6) family.</text>
</comment>
<evidence type="ECO:0000313" key="15">
    <source>
        <dbReference type="Proteomes" id="UP001642540"/>
    </source>
</evidence>
<evidence type="ECO:0000256" key="11">
    <source>
        <dbReference type="ARBA" id="ARBA00023303"/>
    </source>
</evidence>
<keyword evidence="6 13" id="KW-1133">Transmembrane helix</keyword>
<comment type="subcellular location">
    <subcellularLocation>
        <location evidence="1">Membrane</location>
        <topology evidence="1">Multi-pass membrane protein</topology>
    </subcellularLocation>
</comment>
<accession>A0ABP1QZY6</accession>
<feature type="transmembrane region" description="Helical" evidence="13">
    <location>
        <begin position="84"/>
        <end position="105"/>
    </location>
</feature>
<dbReference type="PANTHER" id="PTHR11690:SF288">
    <property type="entry name" value="AMILORIDE-SENSITIVE NA+ CHANNEL-RELATED"/>
    <property type="match status" value="1"/>
</dbReference>
<organism evidence="14 15">
    <name type="scientific">Orchesella dallaii</name>
    <dbReference type="NCBI Taxonomy" id="48710"/>
    <lineage>
        <taxon>Eukaryota</taxon>
        <taxon>Metazoa</taxon>
        <taxon>Ecdysozoa</taxon>
        <taxon>Arthropoda</taxon>
        <taxon>Hexapoda</taxon>
        <taxon>Collembola</taxon>
        <taxon>Entomobryomorpha</taxon>
        <taxon>Entomobryoidea</taxon>
        <taxon>Orchesellidae</taxon>
        <taxon>Orchesellinae</taxon>
        <taxon>Orchesella</taxon>
    </lineage>
</organism>
<proteinExistence type="inferred from homology"/>
<comment type="caution">
    <text evidence="14">The sequence shown here is derived from an EMBL/GenBank/DDBJ whole genome shotgun (WGS) entry which is preliminary data.</text>
</comment>
<evidence type="ECO:0000256" key="8">
    <source>
        <dbReference type="ARBA" id="ARBA00023065"/>
    </source>
</evidence>
<evidence type="ECO:0000256" key="1">
    <source>
        <dbReference type="ARBA" id="ARBA00004141"/>
    </source>
</evidence>
<keyword evidence="7" id="KW-0915">Sodium</keyword>
<keyword evidence="3 12" id="KW-0813">Transport</keyword>
<dbReference type="PANTHER" id="PTHR11690">
    <property type="entry name" value="AMILORIDE-SENSITIVE SODIUM CHANNEL-RELATED"/>
    <property type="match status" value="1"/>
</dbReference>
<dbReference type="Pfam" id="PF00858">
    <property type="entry name" value="ASC"/>
    <property type="match status" value="1"/>
</dbReference>
<sequence>MSEFENCILWKQTLLQKQFLSSASNIYQHEENPLTKDAKPTSKFARWFWWEPNQDSWLNEFCGSSVIHGLKYLSKRRLSVVERVFWVAAFLASLYASWLMIIQVWDRYHKSPVIVTFNPSEQETYQLPFPAVTICNKSLFHKSKIEELIQ</sequence>
<evidence type="ECO:0000256" key="13">
    <source>
        <dbReference type="SAM" id="Phobius"/>
    </source>
</evidence>
<dbReference type="InterPro" id="IPR001873">
    <property type="entry name" value="ENaC"/>
</dbReference>
<reference evidence="14 15" key="1">
    <citation type="submission" date="2024-08" db="EMBL/GenBank/DDBJ databases">
        <authorList>
            <person name="Cucini C."/>
            <person name="Frati F."/>
        </authorList>
    </citation>
    <scope>NUCLEOTIDE SEQUENCE [LARGE SCALE GENOMIC DNA]</scope>
</reference>
<evidence type="ECO:0000256" key="3">
    <source>
        <dbReference type="ARBA" id="ARBA00022448"/>
    </source>
</evidence>
<keyword evidence="10 12" id="KW-0739">Sodium transport</keyword>
<dbReference type="Proteomes" id="UP001642540">
    <property type="component" value="Unassembled WGS sequence"/>
</dbReference>
<protein>
    <recommendedName>
        <fullName evidence="16">Pickpocket protein 28</fullName>
    </recommendedName>
</protein>
<evidence type="ECO:0000256" key="2">
    <source>
        <dbReference type="ARBA" id="ARBA00007193"/>
    </source>
</evidence>
<evidence type="ECO:0000256" key="9">
    <source>
        <dbReference type="ARBA" id="ARBA00023136"/>
    </source>
</evidence>
<evidence type="ECO:0000256" key="5">
    <source>
        <dbReference type="ARBA" id="ARBA00022692"/>
    </source>
</evidence>
<keyword evidence="9 13" id="KW-0472">Membrane</keyword>
<keyword evidence="15" id="KW-1185">Reference proteome</keyword>
<evidence type="ECO:0000256" key="4">
    <source>
        <dbReference type="ARBA" id="ARBA00022461"/>
    </source>
</evidence>
<evidence type="ECO:0008006" key="16">
    <source>
        <dbReference type="Google" id="ProtNLM"/>
    </source>
</evidence>
<evidence type="ECO:0000256" key="6">
    <source>
        <dbReference type="ARBA" id="ARBA00022989"/>
    </source>
</evidence>
<keyword evidence="8 12" id="KW-0406">Ion transport</keyword>